<protein>
    <submittedName>
        <fullName evidence="5">Prohead protease</fullName>
    </submittedName>
</protein>
<evidence type="ECO:0000313" key="5">
    <source>
        <dbReference type="EMBL" id="GLI95036.1"/>
    </source>
</evidence>
<keyword evidence="2 5" id="KW-0645">Protease</keyword>
<keyword evidence="1" id="KW-1188">Viral release from host cell</keyword>
<organism evidence="5 6">
    <name type="scientific">Methylocystis echinoides</name>
    <dbReference type="NCBI Taxonomy" id="29468"/>
    <lineage>
        <taxon>Bacteria</taxon>
        <taxon>Pseudomonadati</taxon>
        <taxon>Pseudomonadota</taxon>
        <taxon>Alphaproteobacteria</taxon>
        <taxon>Hyphomicrobiales</taxon>
        <taxon>Methylocystaceae</taxon>
        <taxon>Methylocystis</taxon>
    </lineage>
</organism>
<reference evidence="5" key="1">
    <citation type="journal article" date="2023" name="Int. J. Syst. Evol. Microbiol.">
        <title>Methylocystis iwaonis sp. nov., a type II methane-oxidizing bacterium from surface soil of a rice paddy field in Japan, and emended description of the genus Methylocystis (ex Whittenbury et al. 1970) Bowman et al. 1993.</title>
        <authorList>
            <person name="Kaise H."/>
            <person name="Sawadogo J.B."/>
            <person name="Alam M.S."/>
            <person name="Ueno C."/>
            <person name="Dianou D."/>
            <person name="Shinjo R."/>
            <person name="Asakawa S."/>
        </authorList>
    </citation>
    <scope>NUCLEOTIDE SEQUENCE</scope>
    <source>
        <strain evidence="5">LMG27198</strain>
    </source>
</reference>
<sequence length="182" mass="19937">MKKERRALPLEIRAARSNPRRLEGLAATYGTETRIADFVETIRPGAFATSLASGRDILALADHDPQRVLGRTKSGTLRLSEDTRGLAFAIDLPDTQAAHDILALAERGDLGGMSFGFTVETGGDVWTGNRRELRAVTLHEISVVSAWPAYDGTIVEPRAAHQRGPSTRELARRYLETLRGCK</sequence>
<dbReference type="NCBIfam" id="TIGR01543">
    <property type="entry name" value="proheadase_HK97"/>
    <property type="match status" value="1"/>
</dbReference>
<dbReference type="GO" id="GO:0006508">
    <property type="term" value="P:proteolysis"/>
    <property type="evidence" value="ECO:0007669"/>
    <property type="project" value="UniProtKB-KW"/>
</dbReference>
<dbReference type="Pfam" id="PF04586">
    <property type="entry name" value="Peptidase_S78"/>
    <property type="match status" value="1"/>
</dbReference>
<dbReference type="InterPro" id="IPR054613">
    <property type="entry name" value="Peptidase_S78_dom"/>
</dbReference>
<keyword evidence="6" id="KW-1185">Reference proteome</keyword>
<dbReference type="AlphaFoldDB" id="A0A9W6GXR4"/>
<dbReference type="InterPro" id="IPR006433">
    <property type="entry name" value="Prohead_protease"/>
</dbReference>
<gene>
    <name evidence="5" type="primary">pi136</name>
    <name evidence="5" type="ORF">LMG27198_40280</name>
</gene>
<dbReference type="Proteomes" id="UP001144323">
    <property type="component" value="Unassembled WGS sequence"/>
</dbReference>
<evidence type="ECO:0000256" key="3">
    <source>
        <dbReference type="ARBA" id="ARBA00022801"/>
    </source>
</evidence>
<evidence type="ECO:0000256" key="1">
    <source>
        <dbReference type="ARBA" id="ARBA00022612"/>
    </source>
</evidence>
<feature type="domain" description="Prohead serine protease" evidence="4">
    <location>
        <begin position="10"/>
        <end position="158"/>
    </location>
</feature>
<dbReference type="GO" id="GO:0008233">
    <property type="term" value="F:peptidase activity"/>
    <property type="evidence" value="ECO:0007669"/>
    <property type="project" value="UniProtKB-KW"/>
</dbReference>
<dbReference type="RefSeq" id="WP_281805365.1">
    <property type="nucleotide sequence ID" value="NZ_BSEC01000001.1"/>
</dbReference>
<evidence type="ECO:0000313" key="6">
    <source>
        <dbReference type="Proteomes" id="UP001144323"/>
    </source>
</evidence>
<name>A0A9W6GXR4_9HYPH</name>
<evidence type="ECO:0000259" key="4">
    <source>
        <dbReference type="Pfam" id="PF04586"/>
    </source>
</evidence>
<proteinExistence type="predicted"/>
<dbReference type="EMBL" id="BSEC01000001">
    <property type="protein sequence ID" value="GLI95036.1"/>
    <property type="molecule type" value="Genomic_DNA"/>
</dbReference>
<comment type="caution">
    <text evidence="5">The sequence shown here is derived from an EMBL/GenBank/DDBJ whole genome shotgun (WGS) entry which is preliminary data.</text>
</comment>
<keyword evidence="3" id="KW-0378">Hydrolase</keyword>
<accession>A0A9W6GXR4</accession>
<evidence type="ECO:0000256" key="2">
    <source>
        <dbReference type="ARBA" id="ARBA00022670"/>
    </source>
</evidence>